<dbReference type="PANTHER" id="PTHR15715">
    <property type="entry name" value="CENTROSOMAL PROTEIN OF 170 KDA"/>
    <property type="match status" value="1"/>
</dbReference>
<dbReference type="InterPro" id="IPR008984">
    <property type="entry name" value="SMAD_FHA_dom_sf"/>
</dbReference>
<feature type="compositionally biased region" description="Polar residues" evidence="2">
    <location>
        <begin position="1041"/>
        <end position="1054"/>
    </location>
</feature>
<dbReference type="KEGG" id="bfo:118409922"/>
<dbReference type="OrthoDB" id="444265at2759"/>
<feature type="compositionally biased region" description="Basic and acidic residues" evidence="2">
    <location>
        <begin position="1424"/>
        <end position="1444"/>
    </location>
</feature>
<feature type="compositionally biased region" description="Basic and acidic residues" evidence="2">
    <location>
        <begin position="1178"/>
        <end position="1209"/>
    </location>
</feature>
<feature type="region of interest" description="Disordered" evidence="2">
    <location>
        <begin position="1560"/>
        <end position="1643"/>
    </location>
</feature>
<organism evidence="4 5">
    <name type="scientific">Branchiostoma floridae</name>
    <name type="common">Florida lancelet</name>
    <name type="synonym">Amphioxus</name>
    <dbReference type="NCBI Taxonomy" id="7739"/>
    <lineage>
        <taxon>Eukaryota</taxon>
        <taxon>Metazoa</taxon>
        <taxon>Chordata</taxon>
        <taxon>Cephalochordata</taxon>
        <taxon>Leptocardii</taxon>
        <taxon>Amphioxiformes</taxon>
        <taxon>Branchiostomatidae</taxon>
        <taxon>Branchiostoma</taxon>
    </lineage>
</organism>
<evidence type="ECO:0000256" key="1">
    <source>
        <dbReference type="ARBA" id="ARBA00010436"/>
    </source>
</evidence>
<feature type="region of interest" description="Disordered" evidence="2">
    <location>
        <begin position="228"/>
        <end position="390"/>
    </location>
</feature>
<comment type="similarity">
    <text evidence="1">Belongs to the CEP170 family.</text>
</comment>
<proteinExistence type="inferred from homology"/>
<dbReference type="OMA" id="IDKCRED"/>
<feature type="compositionally biased region" description="Basic and acidic residues" evidence="2">
    <location>
        <begin position="864"/>
        <end position="880"/>
    </location>
</feature>
<feature type="compositionally biased region" description="Low complexity" evidence="2">
    <location>
        <begin position="997"/>
        <end position="1008"/>
    </location>
</feature>
<feature type="compositionally biased region" description="Basic residues" evidence="2">
    <location>
        <begin position="1410"/>
        <end position="1423"/>
    </location>
</feature>
<dbReference type="PANTHER" id="PTHR15715:SF47">
    <property type="entry name" value="FHA DOMAIN-CONTAINING PROTEIN"/>
    <property type="match status" value="1"/>
</dbReference>
<feature type="compositionally biased region" description="Basic and acidic residues" evidence="2">
    <location>
        <begin position="1330"/>
        <end position="1339"/>
    </location>
</feature>
<evidence type="ECO:0000259" key="3">
    <source>
        <dbReference type="PROSITE" id="PS50006"/>
    </source>
</evidence>
<feature type="compositionally biased region" description="Polar residues" evidence="2">
    <location>
        <begin position="1104"/>
        <end position="1116"/>
    </location>
</feature>
<dbReference type="GeneID" id="118409922"/>
<feature type="compositionally biased region" description="Basic and acidic residues" evidence="2">
    <location>
        <begin position="1012"/>
        <end position="1039"/>
    </location>
</feature>
<evidence type="ECO:0000256" key="2">
    <source>
        <dbReference type="SAM" id="MobiDB-lite"/>
    </source>
</evidence>
<feature type="region of interest" description="Disordered" evidence="2">
    <location>
        <begin position="946"/>
        <end position="1360"/>
    </location>
</feature>
<feature type="compositionally biased region" description="Polar residues" evidence="2">
    <location>
        <begin position="371"/>
        <end position="382"/>
    </location>
</feature>
<dbReference type="Pfam" id="PF00498">
    <property type="entry name" value="FHA"/>
    <property type="match status" value="1"/>
</dbReference>
<dbReference type="Proteomes" id="UP000001554">
    <property type="component" value="Chromosome 1"/>
</dbReference>
<feature type="compositionally biased region" description="Low complexity" evidence="2">
    <location>
        <begin position="839"/>
        <end position="850"/>
    </location>
</feature>
<dbReference type="SUPFAM" id="SSF49879">
    <property type="entry name" value="SMAD/FHA domain"/>
    <property type="match status" value="1"/>
</dbReference>
<feature type="region of interest" description="Disordered" evidence="2">
    <location>
        <begin position="404"/>
        <end position="908"/>
    </location>
</feature>
<feature type="compositionally biased region" description="Basic and acidic residues" evidence="2">
    <location>
        <begin position="341"/>
        <end position="365"/>
    </location>
</feature>
<name>A0A9J7KNF6_BRAFL</name>
<feature type="compositionally biased region" description="Polar residues" evidence="2">
    <location>
        <begin position="496"/>
        <end position="508"/>
    </location>
</feature>
<feature type="compositionally biased region" description="Basic and acidic residues" evidence="2">
    <location>
        <begin position="454"/>
        <end position="465"/>
    </location>
</feature>
<feature type="compositionally biased region" description="Basic and acidic residues" evidence="2">
    <location>
        <begin position="1093"/>
        <end position="1103"/>
    </location>
</feature>
<dbReference type="InterPro" id="IPR051176">
    <property type="entry name" value="Cent_Immune-Sig_Mod"/>
</dbReference>
<reference evidence="4" key="1">
    <citation type="journal article" date="2020" name="Nat. Ecol. Evol.">
        <title>Deeply conserved synteny resolves early events in vertebrate evolution.</title>
        <authorList>
            <person name="Simakov O."/>
            <person name="Marletaz F."/>
            <person name="Yue J.X."/>
            <person name="O'Connell B."/>
            <person name="Jenkins J."/>
            <person name="Brandt A."/>
            <person name="Calef R."/>
            <person name="Tung C.H."/>
            <person name="Huang T.K."/>
            <person name="Schmutz J."/>
            <person name="Satoh N."/>
            <person name="Yu J.K."/>
            <person name="Putnam N.H."/>
            <person name="Green R.E."/>
            <person name="Rokhsar D.S."/>
        </authorList>
    </citation>
    <scope>NUCLEOTIDE SEQUENCE [LARGE SCALE GENOMIC DNA]</scope>
    <source>
        <strain evidence="4">S238N-H82</strain>
    </source>
</reference>
<feature type="compositionally biased region" description="Low complexity" evidence="2">
    <location>
        <begin position="1154"/>
        <end position="1177"/>
    </location>
</feature>
<feature type="region of interest" description="Disordered" evidence="2">
    <location>
        <begin position="151"/>
        <end position="195"/>
    </location>
</feature>
<feature type="compositionally biased region" description="Basic and acidic residues" evidence="2">
    <location>
        <begin position="570"/>
        <end position="605"/>
    </location>
</feature>
<feature type="compositionally biased region" description="Low complexity" evidence="2">
    <location>
        <begin position="1252"/>
        <end position="1264"/>
    </location>
</feature>
<sequence>MAAWYLISEKQSGNGADQHKYRLRQQMIFVGREDCEMVLQSRSVDKQHAVIKYDLAEDVYKVKDLGSLNGTFLNESRIPEETYVTLHKKDTLRFGYDHHVFRIEHLEDTGEPWELKQLKSELVARRLKGRRSYSPPFYHAHCETCGHEVYQPHDSHGRHRDSVPSASPAYEQKNQSAKVPPLNGSRVRDMRRSPVSSVDIGIQTDEECVSQAEDNLSEEGTVPPAAEMTHAHGQKQIAQSPEVESLLKSESTQPESESSGVQETTESPLSLTSESTGTPSDLTPHAKRGTPLYGQPQWWGETEEGVGSGHKVNGRGHKDLPVREGNGDGRAGPPPAGSTNLRREQKERDAVLERMDETRREHKYFEIPATDFQQTEISPMNPSSKDMSDLKKKDSHLCFTVNLDDTSPLKLSVGDSVSKFAPSHRQQRKERTEGVGADEPMSSPRGMHRRRRSEHLEQTEREGSRQVEVMFSGSWRRGPAGQSDVTDDDSVHSDMPVSSRSKTGSQHLDGTRSESETESRHPHLHARVRPEEQRSQQPEMSPLAQADLHRRKKITPEDMLLDQRSFTVDFYDRKTPPKTKYPDSLKEKKGGVRGSVEKAQTRKGTDGAAPQQGKAEAGEKDSGSRPSSGKKRQSKEDAQDHPVDPDKDVCEEDKTSDAGTYTIELDEPNPEVEEARRKIDEVFGVSEPGEPQKAAKEAESPSEPGIQGPGGESQQADHPASAEAESGGFGQVEVIFTGSWKRASQQPKQRPVGPIAPSAPSWVHQWVSADQTTSPSAEGEQAGMPPLPSVVVTDRDVLGMDHQKPSIPRRKLSDASSQESPKTGRKRRTLPAIPKEKPSSLPSSRTTTPPVEKSTYPPGSVGSEESRHRERASELLEGERRIRRGSFTLDEDSPSILKELQPSAVPVTDHKDDTMKVLDAASDVSLDTAVLLKDTDSVIAALESRVKARHAEAQSQLEGSRRSPVGHVGRGRESSGDSDMDTVSTTSVADGDVGLIKSKSASRRSLSSQYWEKSHDGDKLRDTSAKQRLRESRRSDPYGDRSSTISDVLSSDADTQVGRGGITEKGGGAAFHIEFSAGSPEFSRGTPSRRSLGRGEKKSRPTDLQKSASMEVNKSGTFPKPRPTRASLLRRNRLESDSARSGPDSSGELEDYPETPSEASTASTSSTSSRPRPSSAKSSREMEMQARLDRLSKPRAGRLKDPPKSDRSDLSLGGQIVKAARASSGQPKQGSVRASPQAKTRTASGQGHSRSKSISSTEKGSGSSVWRRKSDAVEASGGNVWRRRKDNWEDHGSRSSTESAGDTTDRSESRVKRSKSFGDSARALRRGDRKKSTSNEGLHKSRKGYATTPDSGRSTTDEISRLSQQLAADLAILAQGAESDDGAKHVPKKRMDSKEKPKYATLPRAAKASKAAKHLTGIRKPRKELHMDSKGSKQLVERIFEDSMSKQTKSGGGPRGGSDREKESPTSSKRRQWRKEEPLDNLVITSVHRLSQKIKLTIDRTVAKARHVYGPDQPLPDVKSRDDADLPMLKSSNQEIAAILGNLRRVERQIEVLDRLIDPDDQIPVDSTEDDSSSTLVGPPASTPSSTGHRTPVSEYEQKTRSWQAADRSLSEQSEGMDSEDGEFDIHFNRFNPSGDEDYSTME</sequence>
<feature type="compositionally biased region" description="Basic and acidic residues" evidence="2">
    <location>
        <begin position="1381"/>
        <end position="1398"/>
    </location>
</feature>
<feature type="compositionally biased region" description="Polar residues" evidence="2">
    <location>
        <begin position="1223"/>
        <end position="1248"/>
    </location>
</feature>
<feature type="compositionally biased region" description="Acidic residues" evidence="2">
    <location>
        <begin position="1560"/>
        <end position="1572"/>
    </location>
</feature>
<dbReference type="Gene3D" id="2.60.200.20">
    <property type="match status" value="1"/>
</dbReference>
<gene>
    <name evidence="5" type="primary">LOC118409922</name>
</gene>
<feature type="compositionally biased region" description="Basic and acidic residues" evidence="2">
    <location>
        <begin position="509"/>
        <end position="521"/>
    </location>
</feature>
<dbReference type="InterPro" id="IPR000253">
    <property type="entry name" value="FHA_dom"/>
</dbReference>
<dbReference type="PROSITE" id="PS50006">
    <property type="entry name" value="FHA_DOMAIN"/>
    <property type="match status" value="1"/>
</dbReference>
<protein>
    <submittedName>
        <fullName evidence="5">Centrosomal protein of 170 kDa-like isoform X1</fullName>
    </submittedName>
</protein>
<dbReference type="SMART" id="SM00240">
    <property type="entry name" value="FHA"/>
    <property type="match status" value="1"/>
</dbReference>
<reference evidence="5" key="2">
    <citation type="submission" date="2025-08" db="UniProtKB">
        <authorList>
            <consortium name="RefSeq"/>
        </authorList>
    </citation>
    <scope>IDENTIFICATION</scope>
    <source>
        <strain evidence="5">S238N-H82</strain>
        <tissue evidence="5">Testes</tissue>
    </source>
</reference>
<evidence type="ECO:0000313" key="5">
    <source>
        <dbReference type="RefSeq" id="XP_035667209.1"/>
    </source>
</evidence>
<feature type="compositionally biased region" description="Low complexity" evidence="2">
    <location>
        <begin position="263"/>
        <end position="280"/>
    </location>
</feature>
<feature type="compositionally biased region" description="Gly residues" evidence="2">
    <location>
        <begin position="1058"/>
        <end position="1069"/>
    </location>
</feature>
<dbReference type="RefSeq" id="XP_035667209.1">
    <property type="nucleotide sequence ID" value="XM_035811316.1"/>
</dbReference>
<evidence type="ECO:0000313" key="4">
    <source>
        <dbReference type="Proteomes" id="UP000001554"/>
    </source>
</evidence>
<dbReference type="InterPro" id="IPR029300">
    <property type="entry name" value="CEP170_C"/>
</dbReference>
<feature type="region of interest" description="Disordered" evidence="2">
    <location>
        <begin position="1373"/>
        <end position="1480"/>
    </location>
</feature>
<accession>A0A9J7KNF6</accession>
<dbReference type="Pfam" id="PF15308">
    <property type="entry name" value="CEP170_C"/>
    <property type="match status" value="2"/>
</dbReference>
<feature type="compositionally biased region" description="Basic and acidic residues" evidence="2">
    <location>
        <begin position="793"/>
        <end position="804"/>
    </location>
</feature>
<feature type="compositionally biased region" description="Polar residues" evidence="2">
    <location>
        <begin position="248"/>
        <end position="262"/>
    </location>
</feature>
<feature type="compositionally biased region" description="Basic and acidic residues" evidence="2">
    <location>
        <begin position="316"/>
        <end position="327"/>
    </location>
</feature>
<feature type="compositionally biased region" description="Basic and acidic residues" evidence="2">
    <location>
        <begin position="634"/>
        <end position="656"/>
    </location>
</feature>
<feature type="domain" description="FHA" evidence="3">
    <location>
        <begin position="28"/>
        <end position="78"/>
    </location>
</feature>
<keyword evidence="4" id="KW-1185">Reference proteome</keyword>